<dbReference type="SUPFAM" id="SSF51126">
    <property type="entry name" value="Pectin lyase-like"/>
    <property type="match status" value="1"/>
</dbReference>
<dbReference type="Proteomes" id="UP000183557">
    <property type="component" value="Unassembled WGS sequence"/>
</dbReference>
<dbReference type="InterPro" id="IPR058863">
    <property type="entry name" value="PelX-like_Ig"/>
</dbReference>
<dbReference type="RefSeq" id="WP_075035504.1">
    <property type="nucleotide sequence ID" value="NZ_FOSB01000002.1"/>
</dbReference>
<evidence type="ECO:0000256" key="1">
    <source>
        <dbReference type="ARBA" id="ARBA00001913"/>
    </source>
</evidence>
<dbReference type="GO" id="GO:0005576">
    <property type="term" value="C:extracellular region"/>
    <property type="evidence" value="ECO:0007669"/>
    <property type="project" value="UniProtKB-SubCell"/>
</dbReference>
<accession>A0A1I3RV31</accession>
<evidence type="ECO:0000256" key="3">
    <source>
        <dbReference type="ARBA" id="ARBA00022525"/>
    </source>
</evidence>
<feature type="domain" description="Pectate disaccharide-lyase-like N-terminal" evidence="12">
    <location>
        <begin position="60"/>
        <end position="125"/>
    </location>
</feature>
<evidence type="ECO:0000313" key="14">
    <source>
        <dbReference type="EMBL" id="SFJ50444.1"/>
    </source>
</evidence>
<reference evidence="15" key="1">
    <citation type="submission" date="2016-10" db="EMBL/GenBank/DDBJ databases">
        <authorList>
            <person name="Varghese N."/>
            <person name="Submissions S."/>
        </authorList>
    </citation>
    <scope>NUCLEOTIDE SEQUENCE [LARGE SCALE GENOMIC DNA]</scope>
    <source>
        <strain evidence="15">CGMCC 1.3704</strain>
    </source>
</reference>
<evidence type="ECO:0000256" key="6">
    <source>
        <dbReference type="ARBA" id="ARBA00022837"/>
    </source>
</evidence>
<evidence type="ECO:0000259" key="12">
    <source>
        <dbReference type="Pfam" id="PF25849"/>
    </source>
</evidence>
<dbReference type="Gene3D" id="2.60.40.3630">
    <property type="match status" value="4"/>
</dbReference>
<dbReference type="InterPro" id="IPR011050">
    <property type="entry name" value="Pectin_lyase_fold/virulence"/>
</dbReference>
<evidence type="ECO:0000259" key="10">
    <source>
        <dbReference type="Pfam" id="PF07523"/>
    </source>
</evidence>
<dbReference type="PANTHER" id="PTHR40088:SF1">
    <property type="entry name" value="PECTATE LYASE PEL9"/>
    <property type="match status" value="1"/>
</dbReference>
<comment type="subcellular location">
    <subcellularLocation>
        <location evidence="2">Secreted</location>
    </subcellularLocation>
</comment>
<proteinExistence type="inferred from homology"/>
<comment type="similarity">
    <text evidence="8">Belongs to the polysaccharide lyase 9 family.</text>
</comment>
<feature type="domain" description="Pel9A-like right handed beta-helix region" evidence="11">
    <location>
        <begin position="1032"/>
        <end position="1171"/>
    </location>
</feature>
<evidence type="ECO:0000256" key="9">
    <source>
        <dbReference type="SAM" id="MobiDB-lite"/>
    </source>
</evidence>
<evidence type="ECO:0000256" key="4">
    <source>
        <dbReference type="ARBA" id="ARBA00022723"/>
    </source>
</evidence>
<name>A0A1I3RV31_HALDA</name>
<evidence type="ECO:0000256" key="2">
    <source>
        <dbReference type="ARBA" id="ARBA00004613"/>
    </source>
</evidence>
<dbReference type="InterPro" id="IPR058953">
    <property type="entry name" value="PelX-like_N"/>
</dbReference>
<dbReference type="Pfam" id="PF25849">
    <property type="entry name" value="PelX_N"/>
    <property type="match status" value="2"/>
</dbReference>
<evidence type="ECO:0000259" key="11">
    <source>
        <dbReference type="Pfam" id="PF22842"/>
    </source>
</evidence>
<dbReference type="InterPro" id="IPR012334">
    <property type="entry name" value="Pectin_lyas_fold"/>
</dbReference>
<comment type="cofactor">
    <cofactor evidence="1">
        <name>Ca(2+)</name>
        <dbReference type="ChEBI" id="CHEBI:29108"/>
    </cofactor>
</comment>
<evidence type="ECO:0000313" key="15">
    <source>
        <dbReference type="Proteomes" id="UP000183557"/>
    </source>
</evidence>
<dbReference type="Pfam" id="PF22842">
    <property type="entry name" value="Pel9A-like_beta_helix"/>
    <property type="match status" value="1"/>
</dbReference>
<feature type="domain" description="Pectate disaccharide-lyase-like N-terminal" evidence="12">
    <location>
        <begin position="579"/>
        <end position="774"/>
    </location>
</feature>
<feature type="domain" description="Ig-like" evidence="10">
    <location>
        <begin position="406"/>
        <end position="471"/>
    </location>
</feature>
<dbReference type="GO" id="GO:0016837">
    <property type="term" value="F:carbon-oxygen lyase activity, acting on polysaccharides"/>
    <property type="evidence" value="ECO:0007669"/>
    <property type="project" value="TreeGrafter"/>
</dbReference>
<feature type="region of interest" description="Disordered" evidence="9">
    <location>
        <begin position="44"/>
        <end position="65"/>
    </location>
</feature>
<keyword evidence="4" id="KW-0479">Metal-binding</keyword>
<keyword evidence="15" id="KW-1185">Reference proteome</keyword>
<keyword evidence="6" id="KW-0106">Calcium</keyword>
<evidence type="ECO:0000256" key="5">
    <source>
        <dbReference type="ARBA" id="ARBA00022729"/>
    </source>
</evidence>
<dbReference type="InterPro" id="IPR006626">
    <property type="entry name" value="PbH1"/>
</dbReference>
<gene>
    <name evidence="14" type="ORF">SAMN04487936_102438</name>
</gene>
<feature type="domain" description="Ig-like" evidence="10">
    <location>
        <begin position="484"/>
        <end position="554"/>
    </location>
</feature>
<dbReference type="PANTHER" id="PTHR40088">
    <property type="entry name" value="PECTATE LYASE (EUROFUNG)"/>
    <property type="match status" value="1"/>
</dbReference>
<feature type="domain" description="Pectate disaccharide-lyase-like central Ig-like" evidence="13">
    <location>
        <begin position="796"/>
        <end position="878"/>
    </location>
</feature>
<dbReference type="Gene3D" id="2.160.20.10">
    <property type="entry name" value="Single-stranded right-handed beta-helix, Pectin lyase-like"/>
    <property type="match status" value="1"/>
</dbReference>
<dbReference type="InterPro" id="IPR022038">
    <property type="entry name" value="Ig-like_bact"/>
</dbReference>
<feature type="domain" description="Ig-like" evidence="10">
    <location>
        <begin position="235"/>
        <end position="300"/>
    </location>
</feature>
<dbReference type="Gene3D" id="2.60.120.560">
    <property type="entry name" value="Exo-inulinase, domain 1"/>
    <property type="match status" value="1"/>
</dbReference>
<dbReference type="SMART" id="SM00710">
    <property type="entry name" value="PbH1"/>
    <property type="match status" value="5"/>
</dbReference>
<dbReference type="GO" id="GO:0046872">
    <property type="term" value="F:metal ion binding"/>
    <property type="evidence" value="ECO:0007669"/>
    <property type="project" value="UniProtKB-KW"/>
</dbReference>
<keyword evidence="3" id="KW-0964">Secreted</keyword>
<organism evidence="14 15">
    <name type="scientific">Halobacillus dabanensis</name>
    <dbReference type="NCBI Taxonomy" id="240302"/>
    <lineage>
        <taxon>Bacteria</taxon>
        <taxon>Bacillati</taxon>
        <taxon>Bacillota</taxon>
        <taxon>Bacilli</taxon>
        <taxon>Bacillales</taxon>
        <taxon>Bacillaceae</taxon>
        <taxon>Halobacillus</taxon>
    </lineage>
</organism>
<keyword evidence="5" id="KW-0732">Signal</keyword>
<dbReference type="InterPro" id="IPR052052">
    <property type="entry name" value="Polysaccharide_Lyase_9"/>
</dbReference>
<evidence type="ECO:0000256" key="8">
    <source>
        <dbReference type="ARBA" id="ARBA00038263"/>
    </source>
</evidence>
<sequence>MDRLLGKSGMVFMILVVMFSSIPWSTFAAAGPGEESDEWEFAAFGSNTGKDKNPPPTFNEDGSLSLEATGGKIASSEQGLSFYYLKLTEDTNFEFSTTVHVDEYTPDSQRAFGLMVKDEVGENGDSDHHASNYIAVGGLDDEMRGFYSDGSLSKLDPFPENIAPASGETYELSIKKSGDMFRVTSNGESKTISLDGNFQDDLYVGMFVARNGSIPFHDTQVEETENVERLHVDAEQMKTEYLIDEPLDLEGLEVEAVLDDGQQIPLTAEDYIVTGYDSGEAGTNTITISYGGVEETIGLTIRDLHLTDMYIDYYPAQTDYYVKDPFDTQGLEVIGVYESGYTEETLSREQYTFSMEGEIIEPGTALMEAGTQEITIQSTQFPEITTDFEIEVKDEQVTALEIAQLPSKTQYFLGEELNLDGLSVEAVYTDGERVRVTKEQLEVSPLDTSSSGDKKLTLSYKGAEVSFPVNVKEKERKGMEVTAYPKTTYQLGEELNFSELQVSEVYDNGDKVVMDGSDYELDQTAVDPSQTGVYPVVVLPKDQSMDPIEFEVTVRDDAEPEWKAIQFGQSTGSDTNYVEEGEESVRIVAEPRAGKITGDHDGITFYYTEIDNDEDNFELSADIKVNEYAKSPHDGQESFGIMARDAIGENDESSVFASNIAAVGGYSGGTKEENGTQMFIRTGVESPDGAGSQGIQKIMLNDEKPEDSNTAPEQEYRLTLAKTNSGYVGQWNDGKEDIFFEPEILNVQDSNVYVGFYTARLADIEVSNIHYSVTARETDPPKVEAPEQPVSPAFHVESREQTSEKGYQLRLTSNVDGVLTIKQGHEVIEQGKRISEGEAASISTELPEQTDTKFSITFLPDDTQFLTSYEKQVKNFRVTHQTFRSGEPIHVTPMGTRDGTGTAEDPIDLDTAVEYVQPGQKILLADGEYVRDSKLEISKYNDGTEEERKYLVAAEDATPVINFDKKSEGVVLSGNYWHVKGIDFKRSAGNTKGFTIGGDHNIVEKSRFYENGDTGLQISRTDGEAPKEEWPSHNLILNSESFDNRDPSDNNADGFAAKLTSGEGNVFRGCVAHHNIDDGWDLYTKAGTGAIGAVLIEDSIAYENGALTDGTVGDGDKNGFKLGGEGIHVPHILRESLAFANGADGITSNSNPGVIAENNTSYNNGGRNLSFTTYPNIEKDFTIDGFLSYHTGDGGADQYPSELEAEGNFFFDGTESGNNTGVTLTDENFLSLTPDLPFEREENGELIRGDFLKFQVVASVDLQPSVIKSPKGKGPDKPGHKGPKVTAYVSMQEGYDLSDIDPDSLLLNGEVQPLDKQKKHKIGDFDKDEIEEYRVEFSRNQLASLLEQGEQEITLSGQLESGLSFSATSMIHVK</sequence>
<evidence type="ECO:0000259" key="13">
    <source>
        <dbReference type="Pfam" id="PF25850"/>
    </source>
</evidence>
<keyword evidence="7" id="KW-0456">Lyase</keyword>
<dbReference type="Pfam" id="PF25850">
    <property type="entry name" value="PelX_Ig"/>
    <property type="match status" value="1"/>
</dbReference>
<dbReference type="InterPro" id="IPR053868">
    <property type="entry name" value="Pel9A-like_beta_helix"/>
</dbReference>
<evidence type="ECO:0000256" key="7">
    <source>
        <dbReference type="ARBA" id="ARBA00023239"/>
    </source>
</evidence>
<dbReference type="EMBL" id="FOSB01000002">
    <property type="protein sequence ID" value="SFJ50444.1"/>
    <property type="molecule type" value="Genomic_DNA"/>
</dbReference>
<protein>
    <submittedName>
        <fullName evidence="14">Ig-like domain (Group 3)</fullName>
    </submittedName>
</protein>
<dbReference type="Pfam" id="PF07523">
    <property type="entry name" value="Big_3"/>
    <property type="match status" value="4"/>
</dbReference>
<feature type="domain" description="Ig-like" evidence="10">
    <location>
        <begin position="314"/>
        <end position="390"/>
    </location>
</feature>